<organism evidence="2 3">
    <name type="scientific">Streptomyces prunicolor</name>
    <dbReference type="NCBI Taxonomy" id="67348"/>
    <lineage>
        <taxon>Bacteria</taxon>
        <taxon>Bacillati</taxon>
        <taxon>Actinomycetota</taxon>
        <taxon>Actinomycetes</taxon>
        <taxon>Kitasatosporales</taxon>
        <taxon>Streptomycetaceae</taxon>
        <taxon>Streptomyces</taxon>
    </lineage>
</organism>
<dbReference type="InterPro" id="IPR036291">
    <property type="entry name" value="NAD(P)-bd_dom_sf"/>
</dbReference>
<dbReference type="PANTHER" id="PTHR42879">
    <property type="entry name" value="3-OXOACYL-(ACYL-CARRIER-PROTEIN) REDUCTASE"/>
    <property type="match status" value="1"/>
</dbReference>
<evidence type="ECO:0000313" key="3">
    <source>
        <dbReference type="Proteomes" id="UP001187346"/>
    </source>
</evidence>
<dbReference type="InterPro" id="IPR050259">
    <property type="entry name" value="SDR"/>
</dbReference>
<dbReference type="PRINTS" id="PR00080">
    <property type="entry name" value="SDRFAMILY"/>
</dbReference>
<comment type="caution">
    <text evidence="2">The sequence shown here is derived from an EMBL/GenBank/DDBJ whole genome shotgun (WGS) entry which is preliminary data.</text>
</comment>
<dbReference type="Proteomes" id="UP001187346">
    <property type="component" value="Unassembled WGS sequence"/>
</dbReference>
<dbReference type="InterPro" id="IPR020904">
    <property type="entry name" value="Sc_DH/Rdtase_CS"/>
</dbReference>
<name>A0ABU4FG10_9ACTN</name>
<dbReference type="InterPro" id="IPR002347">
    <property type="entry name" value="SDR_fam"/>
</dbReference>
<reference evidence="2 3" key="1">
    <citation type="submission" date="2023-10" db="EMBL/GenBank/DDBJ databases">
        <title>Characterization of rhizosphere-enriched actinobacteria from wheat plants lab-grown on chernevaya soil.</title>
        <authorList>
            <person name="Tikhonova E.N."/>
            <person name="Konopkin A."/>
            <person name="Kravchenko I.K."/>
        </authorList>
    </citation>
    <scope>NUCLEOTIDE SEQUENCE [LARGE SCALE GENOMIC DNA]</scope>
    <source>
        <strain evidence="2 3">RR29</strain>
    </source>
</reference>
<dbReference type="PANTHER" id="PTHR42879:SF2">
    <property type="entry name" value="3-OXOACYL-[ACYL-CARRIER-PROTEIN] REDUCTASE FABG"/>
    <property type="match status" value="1"/>
</dbReference>
<dbReference type="PRINTS" id="PR00081">
    <property type="entry name" value="GDHRDH"/>
</dbReference>
<dbReference type="Gene3D" id="3.40.50.720">
    <property type="entry name" value="NAD(P)-binding Rossmann-like Domain"/>
    <property type="match status" value="1"/>
</dbReference>
<dbReference type="SUPFAM" id="SSF51735">
    <property type="entry name" value="NAD(P)-binding Rossmann-fold domains"/>
    <property type="match status" value="1"/>
</dbReference>
<evidence type="ECO:0000313" key="2">
    <source>
        <dbReference type="EMBL" id="MDV7219538.1"/>
    </source>
</evidence>
<dbReference type="RefSeq" id="WP_317773429.1">
    <property type="nucleotide sequence ID" value="NZ_JAWMAJ010000097.1"/>
</dbReference>
<sequence>MGTPQPSADPTTHPAPERKVALVTGAARGIGAAIAAELHRRGLRVALLDQDDTGARALAKSLDPDGGSAMAVHADVSDPEGTERAVRAVSSAWRSPDVLVNNAARTAPGSVWDVDLDEWDALMATNLRSVLVLTRLCAPAMRERGWGRVVNLASLAGQQGGLVAGPHYAAAKAGVLVLTKVFAQELAAHGVTVNAVAPAAVQTPVMDDLPAEALQRAADRIPVGRFGRPEEVAALVGHLAGEDTGYITGATLDVNGGLFMR</sequence>
<dbReference type="PROSITE" id="PS00061">
    <property type="entry name" value="ADH_SHORT"/>
    <property type="match status" value="1"/>
</dbReference>
<keyword evidence="3" id="KW-1185">Reference proteome</keyword>
<accession>A0ABU4FG10</accession>
<dbReference type="Pfam" id="PF13561">
    <property type="entry name" value="adh_short_C2"/>
    <property type="match status" value="1"/>
</dbReference>
<evidence type="ECO:0000256" key="1">
    <source>
        <dbReference type="ARBA" id="ARBA00006484"/>
    </source>
</evidence>
<protein>
    <submittedName>
        <fullName evidence="2">SDR family NAD(P)-dependent oxidoreductase</fullName>
    </submittedName>
</protein>
<dbReference type="EMBL" id="JAWMAJ010000097">
    <property type="protein sequence ID" value="MDV7219538.1"/>
    <property type="molecule type" value="Genomic_DNA"/>
</dbReference>
<gene>
    <name evidence="2" type="ORF">R5A26_26720</name>
</gene>
<comment type="similarity">
    <text evidence="1">Belongs to the short-chain dehydrogenases/reductases (SDR) family.</text>
</comment>
<proteinExistence type="inferred from homology"/>